<comment type="caution">
    <text evidence="2">The sequence shown here is derived from an EMBL/GenBank/DDBJ whole genome shotgun (WGS) entry which is preliminary data.</text>
</comment>
<protein>
    <submittedName>
        <fullName evidence="2">Uncharacterized protein</fullName>
    </submittedName>
</protein>
<name>A0AAV4CYB0_9GAST</name>
<proteinExistence type="predicted"/>
<feature type="compositionally biased region" description="Basic and acidic residues" evidence="1">
    <location>
        <begin position="22"/>
        <end position="37"/>
    </location>
</feature>
<dbReference type="Proteomes" id="UP000735302">
    <property type="component" value="Unassembled WGS sequence"/>
</dbReference>
<dbReference type="EMBL" id="BLXT01007159">
    <property type="protein sequence ID" value="GFO36897.1"/>
    <property type="molecule type" value="Genomic_DNA"/>
</dbReference>
<gene>
    <name evidence="2" type="ORF">PoB_006340200</name>
</gene>
<accession>A0AAV4CYB0</accession>
<dbReference type="AlphaFoldDB" id="A0AAV4CYB0"/>
<evidence type="ECO:0000313" key="2">
    <source>
        <dbReference type="EMBL" id="GFO36897.1"/>
    </source>
</evidence>
<sequence>MIASPQQGYLRPSDFPSGQGAGDKDRTLDRRVPEDLRTISPPTVPSLERRVCPRLYAYCLRSSPHPGRNANHIISKNHRRQGQSNHKYKVMKKKPVADKKVYSYKMKQ</sequence>
<evidence type="ECO:0000313" key="3">
    <source>
        <dbReference type="Proteomes" id="UP000735302"/>
    </source>
</evidence>
<organism evidence="2 3">
    <name type="scientific">Plakobranchus ocellatus</name>
    <dbReference type="NCBI Taxonomy" id="259542"/>
    <lineage>
        <taxon>Eukaryota</taxon>
        <taxon>Metazoa</taxon>
        <taxon>Spiralia</taxon>
        <taxon>Lophotrochozoa</taxon>
        <taxon>Mollusca</taxon>
        <taxon>Gastropoda</taxon>
        <taxon>Heterobranchia</taxon>
        <taxon>Euthyneura</taxon>
        <taxon>Panpulmonata</taxon>
        <taxon>Sacoglossa</taxon>
        <taxon>Placobranchoidea</taxon>
        <taxon>Plakobranchidae</taxon>
        <taxon>Plakobranchus</taxon>
    </lineage>
</organism>
<feature type="region of interest" description="Disordered" evidence="1">
    <location>
        <begin position="1"/>
        <end position="45"/>
    </location>
</feature>
<evidence type="ECO:0000256" key="1">
    <source>
        <dbReference type="SAM" id="MobiDB-lite"/>
    </source>
</evidence>
<reference evidence="2 3" key="1">
    <citation type="journal article" date="2021" name="Elife">
        <title>Chloroplast acquisition without the gene transfer in kleptoplastic sea slugs, Plakobranchus ocellatus.</title>
        <authorList>
            <person name="Maeda T."/>
            <person name="Takahashi S."/>
            <person name="Yoshida T."/>
            <person name="Shimamura S."/>
            <person name="Takaki Y."/>
            <person name="Nagai Y."/>
            <person name="Toyoda A."/>
            <person name="Suzuki Y."/>
            <person name="Arimoto A."/>
            <person name="Ishii H."/>
            <person name="Satoh N."/>
            <person name="Nishiyama T."/>
            <person name="Hasebe M."/>
            <person name="Maruyama T."/>
            <person name="Minagawa J."/>
            <person name="Obokata J."/>
            <person name="Shigenobu S."/>
        </authorList>
    </citation>
    <scope>NUCLEOTIDE SEQUENCE [LARGE SCALE GENOMIC DNA]</scope>
</reference>
<keyword evidence="3" id="KW-1185">Reference proteome</keyword>